<dbReference type="InterPro" id="IPR002156">
    <property type="entry name" value="RNaseH_domain"/>
</dbReference>
<feature type="region of interest" description="Disordered" evidence="11">
    <location>
        <begin position="135"/>
        <end position="205"/>
    </location>
</feature>
<sequence length="325" mass="35308">MITAAADGSSLDNPGPAGWAWYIDDRRWAAGGWPRGTNNMGELMAVLDLLRSTAEAGEDLTVLCDSQYAINCCTKWIPGWKRRGWKKRDGKPVLNRDLLEQLDVALAGRAVAFEWVKGHAGHRLNEAADTRARAAATAYRDGTPVDEGPGFGDGGDVRTAGDGQAGGPRGSRRRSGDVVDSPLEAPDPSGDTQPAGAQAGLFDLPETPLTPDQELLVELTRLEKLALSDEVRSDPALMGELLAPDFVEHGSSGRLWTRGRMLADLAPLEVRPKFETLGLMRLSGDCVLLRWRERAGSRVVLRASIWARGGVHGWRMRFHQGTLVR</sequence>
<dbReference type="InterPro" id="IPR032710">
    <property type="entry name" value="NTF2-like_dom_sf"/>
</dbReference>
<dbReference type="Pfam" id="PF14534">
    <property type="entry name" value="DUF4440"/>
    <property type="match status" value="1"/>
</dbReference>
<gene>
    <name evidence="10" type="primary">rnhA</name>
    <name evidence="14" type="ORF">A8L58_06840</name>
    <name evidence="13" type="ORF">AXH35_05375</name>
</gene>
<evidence type="ECO:0000256" key="10">
    <source>
        <dbReference type="HAMAP-Rule" id="MF_00042"/>
    </source>
</evidence>
<feature type="binding site" evidence="10">
    <location>
        <position position="7"/>
    </location>
    <ligand>
        <name>Mg(2+)</name>
        <dbReference type="ChEBI" id="CHEBI:18420"/>
        <label>2</label>
    </ligand>
</feature>
<dbReference type="GO" id="GO:0003676">
    <property type="term" value="F:nucleic acid binding"/>
    <property type="evidence" value="ECO:0007669"/>
    <property type="project" value="InterPro"/>
</dbReference>
<dbReference type="Gene3D" id="3.30.420.10">
    <property type="entry name" value="Ribonuclease H-like superfamily/Ribonuclease H"/>
    <property type="match status" value="1"/>
</dbReference>
<dbReference type="EC" id="3.1.26.4" evidence="4 10"/>
<dbReference type="InterPro" id="IPR012337">
    <property type="entry name" value="RNaseH-like_sf"/>
</dbReference>
<accession>A0AAC8YE97</accession>
<evidence type="ECO:0000313" key="13">
    <source>
        <dbReference type="EMBL" id="AMS04979.1"/>
    </source>
</evidence>
<comment type="similarity">
    <text evidence="2 10">Belongs to the RNase H family.</text>
</comment>
<evidence type="ECO:0000313" key="15">
    <source>
        <dbReference type="Proteomes" id="UP000075221"/>
    </source>
</evidence>
<dbReference type="GO" id="GO:0043137">
    <property type="term" value="P:DNA replication, removal of RNA primer"/>
    <property type="evidence" value="ECO:0007669"/>
    <property type="project" value="TreeGrafter"/>
</dbReference>
<dbReference type="CDD" id="cd09278">
    <property type="entry name" value="RNase_HI_prokaryote_like"/>
    <property type="match status" value="1"/>
</dbReference>
<dbReference type="PANTHER" id="PTHR10642">
    <property type="entry name" value="RIBONUCLEASE H1"/>
    <property type="match status" value="1"/>
</dbReference>
<dbReference type="EMBL" id="CP014352">
    <property type="protein sequence ID" value="AMS04979.1"/>
    <property type="molecule type" value="Genomic_DNA"/>
</dbReference>
<evidence type="ECO:0000256" key="11">
    <source>
        <dbReference type="SAM" id="MobiDB-lite"/>
    </source>
</evidence>
<dbReference type="InterPro" id="IPR050092">
    <property type="entry name" value="RNase_H"/>
</dbReference>
<comment type="catalytic activity">
    <reaction evidence="1 10">
        <text>Endonucleolytic cleavage to 5'-phosphomonoester.</text>
        <dbReference type="EC" id="3.1.26.4"/>
    </reaction>
</comment>
<comment type="function">
    <text evidence="10">Endonuclease that specifically degrades the RNA of RNA-DNA hybrids.</text>
</comment>
<dbReference type="EMBL" id="CP015970">
    <property type="protein sequence ID" value="AOZ46460.1"/>
    <property type="molecule type" value="Genomic_DNA"/>
</dbReference>
<feature type="binding site" evidence="10">
    <location>
        <position position="7"/>
    </location>
    <ligand>
        <name>Mg(2+)</name>
        <dbReference type="ChEBI" id="CHEBI:18420"/>
        <label>1</label>
    </ligand>
</feature>
<organism evidence="13 15">
    <name type="scientific">Acidipropionibacterium acidipropionici</name>
    <dbReference type="NCBI Taxonomy" id="1748"/>
    <lineage>
        <taxon>Bacteria</taxon>
        <taxon>Bacillati</taxon>
        <taxon>Actinomycetota</taxon>
        <taxon>Actinomycetes</taxon>
        <taxon>Propionibacteriales</taxon>
        <taxon>Propionibacteriaceae</taxon>
        <taxon>Acidipropionibacterium</taxon>
    </lineage>
</organism>
<evidence type="ECO:0000313" key="14">
    <source>
        <dbReference type="EMBL" id="AOZ46460.1"/>
    </source>
</evidence>
<dbReference type="HAMAP" id="MF_00042">
    <property type="entry name" value="RNase_H"/>
    <property type="match status" value="1"/>
</dbReference>
<dbReference type="GO" id="GO:0000287">
    <property type="term" value="F:magnesium ion binding"/>
    <property type="evidence" value="ECO:0007669"/>
    <property type="project" value="UniProtKB-UniRule"/>
</dbReference>
<keyword evidence="5 10" id="KW-0540">Nuclease</keyword>
<feature type="binding site" evidence="10">
    <location>
        <position position="65"/>
    </location>
    <ligand>
        <name>Mg(2+)</name>
        <dbReference type="ChEBI" id="CHEBI:18420"/>
        <label>1</label>
    </ligand>
</feature>
<feature type="domain" description="RNase H type-1" evidence="12">
    <location>
        <begin position="1"/>
        <end position="137"/>
    </location>
</feature>
<dbReference type="GO" id="GO:0004523">
    <property type="term" value="F:RNA-DNA hybrid ribonuclease activity"/>
    <property type="evidence" value="ECO:0007669"/>
    <property type="project" value="UniProtKB-UniRule"/>
</dbReference>
<dbReference type="InterPro" id="IPR027843">
    <property type="entry name" value="DUF4440"/>
</dbReference>
<evidence type="ECO:0000256" key="9">
    <source>
        <dbReference type="ARBA" id="ARBA00022842"/>
    </source>
</evidence>
<comment type="subcellular location">
    <subcellularLocation>
        <location evidence="10">Cytoplasm</location>
    </subcellularLocation>
</comment>
<dbReference type="GO" id="GO:0005737">
    <property type="term" value="C:cytoplasm"/>
    <property type="evidence" value="ECO:0007669"/>
    <property type="project" value="UniProtKB-SubCell"/>
</dbReference>
<dbReference type="Proteomes" id="UP000075221">
    <property type="component" value="Chromosome"/>
</dbReference>
<evidence type="ECO:0000256" key="4">
    <source>
        <dbReference type="ARBA" id="ARBA00012180"/>
    </source>
</evidence>
<evidence type="ECO:0000313" key="16">
    <source>
        <dbReference type="Proteomes" id="UP000178666"/>
    </source>
</evidence>
<dbReference type="Pfam" id="PF00075">
    <property type="entry name" value="RNase_H"/>
    <property type="match status" value="1"/>
</dbReference>
<comment type="cofactor">
    <cofactor evidence="10">
        <name>Mg(2+)</name>
        <dbReference type="ChEBI" id="CHEBI:18420"/>
    </cofactor>
    <text evidence="10">Binds 1 Mg(2+) ion per subunit. May bind a second metal ion at a regulatory site, or after substrate binding.</text>
</comment>
<keyword evidence="6 10" id="KW-0479">Metal-binding</keyword>
<reference evidence="14 16" key="1">
    <citation type="journal article" date="2016" name="Plant Dis.">
        <title>Improved production of propionic acid using genome shuffling.</title>
        <authorList>
            <person name="Luna-Flores C.H."/>
            <person name="Palfreyman R.W."/>
            <person name="Kromer J.O."/>
            <person name="Nielsen L.K."/>
            <person name="Marcellin E."/>
        </authorList>
    </citation>
    <scope>NUCLEOTIDE SEQUENCE [LARGE SCALE GENOMIC DNA]</scope>
    <source>
        <strain evidence="14 16">F3E8</strain>
    </source>
</reference>
<dbReference type="InterPro" id="IPR036397">
    <property type="entry name" value="RNaseH_sf"/>
</dbReference>
<dbReference type="RefSeq" id="WP_062819271.1">
    <property type="nucleotide sequence ID" value="NZ_CP014352.1"/>
</dbReference>
<dbReference type="PROSITE" id="PS50879">
    <property type="entry name" value="RNASE_H_1"/>
    <property type="match status" value="1"/>
</dbReference>
<keyword evidence="10" id="KW-0963">Cytoplasm</keyword>
<protein>
    <recommendedName>
        <fullName evidence="4 10">Ribonuclease H</fullName>
        <shortName evidence="10">RNase H</shortName>
        <ecNumber evidence="4 10">3.1.26.4</ecNumber>
    </recommendedName>
</protein>
<keyword evidence="7 10" id="KW-0255">Endonuclease</keyword>
<feature type="binding site" evidence="10">
    <location>
        <position position="42"/>
    </location>
    <ligand>
        <name>Mg(2+)</name>
        <dbReference type="ChEBI" id="CHEBI:18420"/>
        <label>1</label>
    </ligand>
</feature>
<evidence type="ECO:0000256" key="8">
    <source>
        <dbReference type="ARBA" id="ARBA00022801"/>
    </source>
</evidence>
<comment type="subunit">
    <text evidence="3 10">Monomer.</text>
</comment>
<dbReference type="SUPFAM" id="SSF54427">
    <property type="entry name" value="NTF2-like"/>
    <property type="match status" value="1"/>
</dbReference>
<evidence type="ECO:0000256" key="3">
    <source>
        <dbReference type="ARBA" id="ARBA00011245"/>
    </source>
</evidence>
<proteinExistence type="inferred from homology"/>
<feature type="binding site" evidence="10">
    <location>
        <position position="129"/>
    </location>
    <ligand>
        <name>Mg(2+)</name>
        <dbReference type="ChEBI" id="CHEBI:18420"/>
        <label>2</label>
    </ligand>
</feature>
<evidence type="ECO:0000256" key="7">
    <source>
        <dbReference type="ARBA" id="ARBA00022759"/>
    </source>
</evidence>
<evidence type="ECO:0000256" key="2">
    <source>
        <dbReference type="ARBA" id="ARBA00005300"/>
    </source>
</evidence>
<keyword evidence="9 10" id="KW-0460">Magnesium</keyword>
<dbReference type="PANTHER" id="PTHR10642:SF26">
    <property type="entry name" value="RIBONUCLEASE H1"/>
    <property type="match status" value="1"/>
</dbReference>
<dbReference type="SUPFAM" id="SSF53098">
    <property type="entry name" value="Ribonuclease H-like"/>
    <property type="match status" value="1"/>
</dbReference>
<name>A0AAC8YE97_9ACTN</name>
<evidence type="ECO:0000256" key="1">
    <source>
        <dbReference type="ARBA" id="ARBA00000077"/>
    </source>
</evidence>
<dbReference type="AlphaFoldDB" id="A0AAC8YE97"/>
<keyword evidence="8 10" id="KW-0378">Hydrolase</keyword>
<dbReference type="InterPro" id="IPR022892">
    <property type="entry name" value="RNaseHI"/>
</dbReference>
<evidence type="ECO:0000256" key="6">
    <source>
        <dbReference type="ARBA" id="ARBA00022723"/>
    </source>
</evidence>
<evidence type="ECO:0000256" key="5">
    <source>
        <dbReference type="ARBA" id="ARBA00022722"/>
    </source>
</evidence>
<evidence type="ECO:0000259" key="12">
    <source>
        <dbReference type="PROSITE" id="PS50879"/>
    </source>
</evidence>
<reference evidence="13 15" key="2">
    <citation type="submission" date="2016-02" db="EMBL/GenBank/DDBJ databases">
        <title>Complete Genome Sequence of Propionibacterium acidipropionici ATCC 55737.</title>
        <authorList>
            <person name="Luna Flores C.H."/>
            <person name="Nielsen L.K."/>
            <person name="Marcellin E."/>
        </authorList>
    </citation>
    <scope>NUCLEOTIDE SEQUENCE [LARGE SCALE GENOMIC DNA]</scope>
    <source>
        <strain evidence="13 15">ATCC 55737</strain>
    </source>
</reference>
<keyword evidence="16" id="KW-1185">Reference proteome</keyword>
<dbReference type="Proteomes" id="UP000178666">
    <property type="component" value="Chromosome"/>
</dbReference>